<dbReference type="InterPro" id="IPR017026">
    <property type="entry name" value="ImuA"/>
</dbReference>
<proteinExistence type="predicted"/>
<dbReference type="SUPFAM" id="SSF52540">
    <property type="entry name" value="P-loop containing nucleoside triphosphate hydrolases"/>
    <property type="match status" value="1"/>
</dbReference>
<evidence type="ECO:0000313" key="2">
    <source>
        <dbReference type="Proteomes" id="UP001055167"/>
    </source>
</evidence>
<keyword evidence="2" id="KW-1185">Reference proteome</keyword>
<dbReference type="PIRSF" id="PIRSF034285">
    <property type="entry name" value="UCP034285"/>
    <property type="match status" value="1"/>
</dbReference>
<accession>A0ABQ4R887</accession>
<organism evidence="1 2">
    <name type="scientific">Methylobacterium crusticola</name>
    <dbReference type="NCBI Taxonomy" id="1697972"/>
    <lineage>
        <taxon>Bacteria</taxon>
        <taxon>Pseudomonadati</taxon>
        <taxon>Pseudomonadota</taxon>
        <taxon>Alphaproteobacteria</taxon>
        <taxon>Hyphomicrobiales</taxon>
        <taxon>Methylobacteriaceae</taxon>
        <taxon>Methylobacterium</taxon>
    </lineage>
</organism>
<gene>
    <name evidence="1" type="primary">imuA</name>
    <name evidence="1" type="ORF">OPKNFCMD_6109</name>
</gene>
<dbReference type="RefSeq" id="WP_128563011.1">
    <property type="nucleotide sequence ID" value="NZ_BPQH01000028.1"/>
</dbReference>
<comment type="caution">
    <text evidence="1">The sequence shown here is derived from an EMBL/GenBank/DDBJ whole genome shotgun (WGS) entry which is preliminary data.</text>
</comment>
<protein>
    <submittedName>
        <fullName evidence="1">Protein ImuA</fullName>
    </submittedName>
</protein>
<dbReference type="Proteomes" id="UP001055167">
    <property type="component" value="Unassembled WGS sequence"/>
</dbReference>
<name>A0ABQ4R887_9HYPH</name>
<reference evidence="1" key="2">
    <citation type="submission" date="2021-08" db="EMBL/GenBank/DDBJ databases">
        <authorList>
            <person name="Tani A."/>
            <person name="Ola A."/>
            <person name="Ogura Y."/>
            <person name="Katsura K."/>
            <person name="Hayashi T."/>
        </authorList>
    </citation>
    <scope>NUCLEOTIDE SEQUENCE</scope>
    <source>
        <strain evidence="1">KCTC 52305</strain>
    </source>
</reference>
<sequence length="248" mass="26133">MRQAGREQRLAALRRSLGGLEAGRGEPPPVLAFGVGPIDRHLPGGGLRRGALHEIVEASANDAQAALATLFAASLVARLPGPVLWCLASRDLFAPGLAAVGLHPDRVLYAETWRDAEVLPAMEEGLRQRGLAAVVGELSRLGLTASRRLHLAAAGSGGFALALRRGRAEAEPEPSAAFTRWRIRPAPSPSPPGPGLLRARWTVELLRARGAAPQTWIVEAPDAKGRLRLPADLADRPLAPAARRAAPG</sequence>
<evidence type="ECO:0000313" key="1">
    <source>
        <dbReference type="EMBL" id="GJD53334.1"/>
    </source>
</evidence>
<dbReference type="InterPro" id="IPR027417">
    <property type="entry name" value="P-loop_NTPase"/>
</dbReference>
<dbReference type="EMBL" id="BPQH01000028">
    <property type="protein sequence ID" value="GJD53334.1"/>
    <property type="molecule type" value="Genomic_DNA"/>
</dbReference>
<dbReference type="Gene3D" id="3.40.50.300">
    <property type="entry name" value="P-loop containing nucleotide triphosphate hydrolases"/>
    <property type="match status" value="1"/>
</dbReference>
<reference evidence="1" key="1">
    <citation type="journal article" date="2021" name="Front. Microbiol.">
        <title>Comprehensive Comparative Genomics and Phenotyping of Methylobacterium Species.</title>
        <authorList>
            <person name="Alessa O."/>
            <person name="Ogura Y."/>
            <person name="Fujitani Y."/>
            <person name="Takami H."/>
            <person name="Hayashi T."/>
            <person name="Sahin N."/>
            <person name="Tani A."/>
        </authorList>
    </citation>
    <scope>NUCLEOTIDE SEQUENCE</scope>
    <source>
        <strain evidence="1">KCTC 52305</strain>
    </source>
</reference>